<feature type="binding site" evidence="12">
    <location>
        <position position="538"/>
    </location>
    <ligand>
        <name>Zn(2+)</name>
        <dbReference type="ChEBI" id="CHEBI:29105"/>
        <label>1</label>
    </ligand>
</feature>
<name>A0A386HN07_9BACT</name>
<comment type="subunit">
    <text evidence="12">Component of the replication restart primosome.</text>
</comment>
<dbReference type="EMBL" id="CP032489">
    <property type="protein sequence ID" value="AYD47185.1"/>
    <property type="molecule type" value="Genomic_DNA"/>
</dbReference>
<dbReference type="SUPFAM" id="SSF52540">
    <property type="entry name" value="P-loop containing nucleoside triphosphate hydrolases"/>
    <property type="match status" value="2"/>
</dbReference>
<dbReference type="GO" id="GO:0005524">
    <property type="term" value="F:ATP binding"/>
    <property type="evidence" value="ECO:0007669"/>
    <property type="project" value="UniProtKB-UniRule"/>
</dbReference>
<dbReference type="SMART" id="SM00487">
    <property type="entry name" value="DEXDc"/>
    <property type="match status" value="1"/>
</dbReference>
<dbReference type="GO" id="GO:0006310">
    <property type="term" value="P:DNA recombination"/>
    <property type="evidence" value="ECO:0007669"/>
    <property type="project" value="InterPro"/>
</dbReference>
<evidence type="ECO:0000256" key="1">
    <source>
        <dbReference type="ARBA" id="ARBA00022515"/>
    </source>
</evidence>
<feature type="binding site" evidence="12">
    <location>
        <position position="547"/>
    </location>
    <ligand>
        <name>Zn(2+)</name>
        <dbReference type="ChEBI" id="CHEBI:29105"/>
        <label>2</label>
    </ligand>
</feature>
<comment type="function">
    <text evidence="12">Initiates the restart of stalled replication forks, which reloads the replicative helicase on sites other than the origin of replication. Recognizes and binds to abandoned replication forks and remodels them to uncover a helicase loading site. Promotes assembly of the primosome at these replication forks.</text>
</comment>
<keyword evidence="8 12" id="KW-0067">ATP-binding</keyword>
<dbReference type="GO" id="GO:0008270">
    <property type="term" value="F:zinc ion binding"/>
    <property type="evidence" value="ECO:0007669"/>
    <property type="project" value="UniProtKB-UniRule"/>
</dbReference>
<dbReference type="GO" id="GO:0043138">
    <property type="term" value="F:3'-5' DNA helicase activity"/>
    <property type="evidence" value="ECO:0007669"/>
    <property type="project" value="UniProtKB-EC"/>
</dbReference>
<evidence type="ECO:0000256" key="8">
    <source>
        <dbReference type="ARBA" id="ARBA00022840"/>
    </source>
</evidence>
<feature type="binding site" evidence="12">
    <location>
        <position position="535"/>
    </location>
    <ligand>
        <name>Zn(2+)</name>
        <dbReference type="ChEBI" id="CHEBI:29105"/>
        <label>1</label>
    </ligand>
</feature>
<dbReference type="PROSITE" id="PS51192">
    <property type="entry name" value="HELICASE_ATP_BIND_1"/>
    <property type="match status" value="1"/>
</dbReference>
<evidence type="ECO:0000256" key="7">
    <source>
        <dbReference type="ARBA" id="ARBA00022833"/>
    </source>
</evidence>
<dbReference type="PANTHER" id="PTHR30580">
    <property type="entry name" value="PRIMOSOMAL PROTEIN N"/>
    <property type="match status" value="1"/>
</dbReference>
<feature type="binding site" evidence="12">
    <location>
        <position position="578"/>
    </location>
    <ligand>
        <name>Zn(2+)</name>
        <dbReference type="ChEBI" id="CHEBI:29105"/>
        <label>1</label>
    </ligand>
</feature>
<dbReference type="HAMAP" id="MF_00983">
    <property type="entry name" value="PriA"/>
    <property type="match status" value="1"/>
</dbReference>
<dbReference type="Pfam" id="PF18074">
    <property type="entry name" value="PriA_C"/>
    <property type="match status" value="1"/>
</dbReference>
<dbReference type="Pfam" id="PF00271">
    <property type="entry name" value="Helicase_C"/>
    <property type="match status" value="1"/>
</dbReference>
<protein>
    <recommendedName>
        <fullName evidence="12">Replication restart protein PriA</fullName>
    </recommendedName>
    <alternativeName>
        <fullName evidence="12">ATP-dependent DNA helicase PriA</fullName>
        <ecNumber evidence="12">5.6.2.4</ecNumber>
    </alternativeName>
    <alternativeName>
        <fullName evidence="12">DNA 3'-5' helicase PriA</fullName>
    </alternativeName>
</protein>
<feature type="binding site" evidence="12">
    <location>
        <position position="575"/>
    </location>
    <ligand>
        <name>Zn(2+)</name>
        <dbReference type="ChEBI" id="CHEBI:29105"/>
        <label>1</label>
    </ligand>
</feature>
<dbReference type="Gene3D" id="3.40.1440.60">
    <property type="entry name" value="PriA, 3(prime) DNA-binding domain"/>
    <property type="match status" value="1"/>
</dbReference>
<dbReference type="Gene3D" id="3.40.50.300">
    <property type="entry name" value="P-loop containing nucleotide triphosphate hydrolases"/>
    <property type="match status" value="2"/>
</dbReference>
<evidence type="ECO:0000256" key="6">
    <source>
        <dbReference type="ARBA" id="ARBA00022806"/>
    </source>
</evidence>
<dbReference type="InterPro" id="IPR001650">
    <property type="entry name" value="Helicase_C-like"/>
</dbReference>
<dbReference type="EC" id="5.6.2.4" evidence="12"/>
<dbReference type="GO" id="GO:0016887">
    <property type="term" value="F:ATP hydrolysis activity"/>
    <property type="evidence" value="ECO:0007669"/>
    <property type="project" value="RHEA"/>
</dbReference>
<sequence>MSISEINLDFTKEEKPLYAEIIVPLFLPQNYTWQVPHDFQPVVSTGIRVEVALRNKKYTGIVKRIFHDKPEGFNPKPILNVLDDEPLVYEKQLQFWRWMAQYYLCTEGDIMQAAIPSNFKLSSESVLIWNEAFDDSYKDFDDEEFLVAEALQLKNELRLSEVQQILDATHVYPVIKRLIEKQVCFIWEELKQKYKEKKEVFITLHPKFHQEKELESLLNEWSGAPKQMELLLAFLHVQKTEGEVKQPELLKKSGATNAQLKALITKNILLAEKRSVTRLQVLPRQLKIDFELSDAQQKSLDKVKEVFKDQNVCLLHGVTASGKTQLYIKLIEEQLLQGKQALFMLPEIALTAQVIRRIQHHFGGYIAVYHSKFNPNERVELWNKVKSGEIKIVLGARSSLLLPFQDLGLIIVDEEHDASYKQQEPAPRYNARDTAIFYASLFDGARVLLGSATPSIETYFNCKNNKYGLVELMERYENVAMPEILLEDITYLPKENGAPVLLSPAMQTMMQQALDAKKQIILFQNRRGYSPYQICNTCGWIPQCKNCAVSLTYHKGKNKLSCHYCGTDYPVVNTCIACGSHDFTRKKFGTEQIEEAVSEIFLTSNVARMDYDSLRGKYSHDALIKIFEQQKIDILIGTQMVVKGLDFEHVSLVGILDADGMLNFPDFRVNERAFQLMEQVSGRAGRKDGKGKVLVQVSNPNHPVLQFVKKHDYKALYDYEIESRRQFAYPPFSRLIKVTFKHKEQHIAEEAATIMGRALEKNKQMEIVGPAEPLVNRVRNQYLFELLIKMPKDAKMMTHCRRQIMQQIVILQSNKRYARVTILPDVDPL</sequence>
<dbReference type="InterPro" id="IPR042115">
    <property type="entry name" value="PriA_3primeBD_sf"/>
</dbReference>
<keyword evidence="9 12" id="KW-0238">DNA-binding</keyword>
<evidence type="ECO:0000256" key="12">
    <source>
        <dbReference type="HAMAP-Rule" id="MF_00983"/>
    </source>
</evidence>
<dbReference type="InterPro" id="IPR041222">
    <property type="entry name" value="PriA_3primeBD"/>
</dbReference>
<keyword evidence="2 12" id="KW-0235">DNA replication</keyword>
<feature type="binding site" evidence="12">
    <location>
        <position position="544"/>
    </location>
    <ligand>
        <name>Zn(2+)</name>
        <dbReference type="ChEBI" id="CHEBI:29105"/>
        <label>2</label>
    </ligand>
</feature>
<evidence type="ECO:0000256" key="2">
    <source>
        <dbReference type="ARBA" id="ARBA00022705"/>
    </source>
</evidence>
<dbReference type="CDD" id="cd17929">
    <property type="entry name" value="DEXHc_priA"/>
    <property type="match status" value="1"/>
</dbReference>
<keyword evidence="5 12" id="KW-0378">Hydrolase</keyword>
<evidence type="ECO:0000256" key="9">
    <source>
        <dbReference type="ARBA" id="ARBA00023125"/>
    </source>
</evidence>
<reference evidence="14 15" key="1">
    <citation type="submission" date="2018-09" db="EMBL/GenBank/DDBJ databases">
        <title>Arachidicoccus sp. nov., a bacterium isolated from soil.</title>
        <authorList>
            <person name="Weon H.-Y."/>
            <person name="Kwon S.-W."/>
            <person name="Lee S.A."/>
        </authorList>
    </citation>
    <scope>NUCLEOTIDE SEQUENCE [LARGE SCALE GENOMIC DNA]</scope>
    <source>
        <strain evidence="14 15">KIS59-12</strain>
    </source>
</reference>
<evidence type="ECO:0000259" key="13">
    <source>
        <dbReference type="PROSITE" id="PS51192"/>
    </source>
</evidence>
<evidence type="ECO:0000256" key="5">
    <source>
        <dbReference type="ARBA" id="ARBA00022801"/>
    </source>
</evidence>
<dbReference type="AlphaFoldDB" id="A0A386HN07"/>
<keyword evidence="10 12" id="KW-0413">Isomerase</keyword>
<dbReference type="GO" id="GO:0006302">
    <property type="term" value="P:double-strand break repair"/>
    <property type="evidence" value="ECO:0007669"/>
    <property type="project" value="InterPro"/>
</dbReference>
<dbReference type="Pfam" id="PF17764">
    <property type="entry name" value="PriA_3primeBD"/>
    <property type="match status" value="1"/>
</dbReference>
<dbReference type="CDD" id="cd18804">
    <property type="entry name" value="SF2_C_priA"/>
    <property type="match status" value="1"/>
</dbReference>
<dbReference type="InterPro" id="IPR014001">
    <property type="entry name" value="Helicase_ATP-bd"/>
</dbReference>
<feature type="binding site" evidence="12">
    <location>
        <position position="565"/>
    </location>
    <ligand>
        <name>Zn(2+)</name>
        <dbReference type="ChEBI" id="CHEBI:29105"/>
        <label>2</label>
    </ligand>
</feature>
<comment type="catalytic activity">
    <reaction evidence="11 12">
        <text>ATP + H2O = ADP + phosphate + H(+)</text>
        <dbReference type="Rhea" id="RHEA:13065"/>
        <dbReference type="ChEBI" id="CHEBI:15377"/>
        <dbReference type="ChEBI" id="CHEBI:15378"/>
        <dbReference type="ChEBI" id="CHEBI:30616"/>
        <dbReference type="ChEBI" id="CHEBI:43474"/>
        <dbReference type="ChEBI" id="CHEBI:456216"/>
        <dbReference type="EC" id="5.6.2.4"/>
    </reaction>
</comment>
<dbReference type="Pfam" id="PF18319">
    <property type="entry name" value="Zn_ribbon_PriA"/>
    <property type="match status" value="1"/>
</dbReference>
<dbReference type="SMART" id="SM00490">
    <property type="entry name" value="HELICc"/>
    <property type="match status" value="1"/>
</dbReference>
<feature type="binding site" evidence="12">
    <location>
        <position position="562"/>
    </location>
    <ligand>
        <name>Zn(2+)</name>
        <dbReference type="ChEBI" id="CHEBI:29105"/>
        <label>2</label>
    </ligand>
</feature>
<comment type="similarity">
    <text evidence="12">Belongs to the helicase family. PriA subfamily.</text>
</comment>
<dbReference type="InterPro" id="IPR011545">
    <property type="entry name" value="DEAD/DEAH_box_helicase_dom"/>
</dbReference>
<proteinExistence type="inferred from homology"/>
<dbReference type="GO" id="GO:0003677">
    <property type="term" value="F:DNA binding"/>
    <property type="evidence" value="ECO:0007669"/>
    <property type="project" value="UniProtKB-UniRule"/>
</dbReference>
<dbReference type="InterPro" id="IPR040498">
    <property type="entry name" value="PriA_CRR"/>
</dbReference>
<dbReference type="Pfam" id="PF00270">
    <property type="entry name" value="DEAD"/>
    <property type="match status" value="1"/>
</dbReference>
<gene>
    <name evidence="12 14" type="primary">priA</name>
    <name evidence="14" type="ORF">D6B99_05905</name>
</gene>
<dbReference type="PANTHER" id="PTHR30580:SF0">
    <property type="entry name" value="PRIMOSOMAL PROTEIN N"/>
    <property type="match status" value="1"/>
</dbReference>
<keyword evidence="3 12" id="KW-0479">Metal-binding</keyword>
<keyword evidence="6 12" id="KW-0347">Helicase</keyword>
<evidence type="ECO:0000256" key="10">
    <source>
        <dbReference type="ARBA" id="ARBA00023235"/>
    </source>
</evidence>
<dbReference type="NCBIfam" id="TIGR00595">
    <property type="entry name" value="priA"/>
    <property type="match status" value="1"/>
</dbReference>
<evidence type="ECO:0000256" key="4">
    <source>
        <dbReference type="ARBA" id="ARBA00022741"/>
    </source>
</evidence>
<dbReference type="GO" id="GO:0006269">
    <property type="term" value="P:DNA replication, synthesis of primer"/>
    <property type="evidence" value="ECO:0007669"/>
    <property type="project" value="UniProtKB-KW"/>
</dbReference>
<dbReference type="InterPro" id="IPR005259">
    <property type="entry name" value="PriA"/>
</dbReference>
<keyword evidence="1 12" id="KW-0639">Primosome</keyword>
<keyword evidence="4 12" id="KW-0547">Nucleotide-binding</keyword>
<evidence type="ECO:0000256" key="3">
    <source>
        <dbReference type="ARBA" id="ARBA00022723"/>
    </source>
</evidence>
<feature type="domain" description="Helicase ATP-binding" evidence="13">
    <location>
        <begin position="304"/>
        <end position="472"/>
    </location>
</feature>
<dbReference type="Proteomes" id="UP000266118">
    <property type="component" value="Chromosome"/>
</dbReference>
<comment type="catalytic activity">
    <reaction evidence="12">
        <text>Couples ATP hydrolysis with the unwinding of duplex DNA by translocating in the 3'-5' direction.</text>
        <dbReference type="EC" id="5.6.2.4"/>
    </reaction>
</comment>
<dbReference type="KEGG" id="ark:D6B99_05905"/>
<dbReference type="InterPro" id="IPR027417">
    <property type="entry name" value="P-loop_NTPase"/>
</dbReference>
<dbReference type="GO" id="GO:0006270">
    <property type="term" value="P:DNA replication initiation"/>
    <property type="evidence" value="ECO:0007669"/>
    <property type="project" value="TreeGrafter"/>
</dbReference>
<dbReference type="GO" id="GO:1990077">
    <property type="term" value="C:primosome complex"/>
    <property type="evidence" value="ECO:0007669"/>
    <property type="project" value="UniProtKB-UniRule"/>
</dbReference>
<dbReference type="RefSeq" id="WP_119986026.1">
    <property type="nucleotide sequence ID" value="NZ_CP032489.1"/>
</dbReference>
<keyword evidence="15" id="KW-1185">Reference proteome</keyword>
<organism evidence="14 15">
    <name type="scientific">Arachidicoccus soli</name>
    <dbReference type="NCBI Taxonomy" id="2341117"/>
    <lineage>
        <taxon>Bacteria</taxon>
        <taxon>Pseudomonadati</taxon>
        <taxon>Bacteroidota</taxon>
        <taxon>Chitinophagia</taxon>
        <taxon>Chitinophagales</taxon>
        <taxon>Chitinophagaceae</taxon>
        <taxon>Arachidicoccus</taxon>
    </lineage>
</organism>
<dbReference type="OrthoDB" id="9759544at2"/>
<dbReference type="InterPro" id="IPR041236">
    <property type="entry name" value="PriA_C"/>
</dbReference>
<evidence type="ECO:0000313" key="15">
    <source>
        <dbReference type="Proteomes" id="UP000266118"/>
    </source>
</evidence>
<evidence type="ECO:0000313" key="14">
    <source>
        <dbReference type="EMBL" id="AYD47185.1"/>
    </source>
</evidence>
<evidence type="ECO:0000256" key="11">
    <source>
        <dbReference type="ARBA" id="ARBA00048988"/>
    </source>
</evidence>
<comment type="cofactor">
    <cofactor evidence="12">
        <name>Zn(2+)</name>
        <dbReference type="ChEBI" id="CHEBI:29105"/>
    </cofactor>
    <text evidence="12">Binds 2 zinc ions per subunit.</text>
</comment>
<keyword evidence="7 12" id="KW-0862">Zinc</keyword>
<dbReference type="FunFam" id="3.40.50.300:FF:000489">
    <property type="entry name" value="Primosome assembly protein PriA"/>
    <property type="match status" value="1"/>
</dbReference>
<accession>A0A386HN07</accession>